<keyword evidence="7" id="KW-0408">Iron</keyword>
<feature type="transmembrane region" description="Helical" evidence="12">
    <location>
        <begin position="125"/>
        <end position="146"/>
    </location>
</feature>
<feature type="transmembrane region" description="Helical" evidence="12">
    <location>
        <begin position="271"/>
        <end position="294"/>
    </location>
</feature>
<evidence type="ECO:0000256" key="12">
    <source>
        <dbReference type="SAM" id="Phobius"/>
    </source>
</evidence>
<dbReference type="PANTHER" id="PTHR35457">
    <property type="entry name" value="HEME A SYNTHASE"/>
    <property type="match status" value="1"/>
</dbReference>
<keyword evidence="8" id="KW-0350">Heme biosynthesis</keyword>
<keyword evidence="3 12" id="KW-0812">Transmembrane</keyword>
<keyword evidence="5 12" id="KW-1133">Transmembrane helix</keyword>
<dbReference type="Pfam" id="PF02628">
    <property type="entry name" value="COX15-CtaA"/>
    <property type="match status" value="1"/>
</dbReference>
<evidence type="ECO:0000313" key="13">
    <source>
        <dbReference type="EMBL" id="UUY04083.1"/>
    </source>
</evidence>
<evidence type="ECO:0000256" key="2">
    <source>
        <dbReference type="ARBA" id="ARBA00022475"/>
    </source>
</evidence>
<reference evidence="14" key="1">
    <citation type="submission" date="2021-11" db="EMBL/GenBank/DDBJ databases">
        <title>Cultivation dependent microbiological survey of springs from the worlds oldest radium mine currently devoted to the extraction of radon-saturated water.</title>
        <authorList>
            <person name="Kapinusova G."/>
            <person name="Smrhova T."/>
            <person name="Strejcek M."/>
            <person name="Suman J."/>
            <person name="Jani K."/>
            <person name="Pajer P."/>
            <person name="Uhlik O."/>
        </authorList>
    </citation>
    <scope>NUCLEOTIDE SEQUENCE [LARGE SCALE GENOMIC DNA]</scope>
    <source>
        <strain evidence="14">J379</strain>
    </source>
</reference>
<evidence type="ECO:0000256" key="1">
    <source>
        <dbReference type="ARBA" id="ARBA00004141"/>
    </source>
</evidence>
<evidence type="ECO:0000256" key="9">
    <source>
        <dbReference type="ARBA" id="ARBA00023136"/>
    </source>
</evidence>
<organism evidence="13 14">
    <name type="scientific">Svornostia abyssi</name>
    <dbReference type="NCBI Taxonomy" id="2898438"/>
    <lineage>
        <taxon>Bacteria</taxon>
        <taxon>Bacillati</taxon>
        <taxon>Actinomycetota</taxon>
        <taxon>Thermoleophilia</taxon>
        <taxon>Solirubrobacterales</taxon>
        <taxon>Baekduiaceae</taxon>
        <taxon>Svornostia</taxon>
    </lineage>
</organism>
<accession>A0ABY5PHD3</accession>
<dbReference type="PANTHER" id="PTHR35457:SF1">
    <property type="entry name" value="HEME A SYNTHASE"/>
    <property type="match status" value="1"/>
</dbReference>
<protein>
    <submittedName>
        <fullName evidence="13">COX15/CtaA family protein</fullName>
    </submittedName>
</protein>
<comment type="pathway">
    <text evidence="11">Porphyrin-containing compound metabolism.</text>
</comment>
<comment type="subcellular location">
    <subcellularLocation>
        <location evidence="1">Membrane</location>
        <topology evidence="1">Multi-pass membrane protein</topology>
    </subcellularLocation>
</comment>
<dbReference type="RefSeq" id="WP_353864577.1">
    <property type="nucleotide sequence ID" value="NZ_CP088295.1"/>
</dbReference>
<feature type="transmembrane region" description="Helical" evidence="12">
    <location>
        <begin position="210"/>
        <end position="233"/>
    </location>
</feature>
<keyword evidence="14" id="KW-1185">Reference proteome</keyword>
<name>A0ABY5PHD3_9ACTN</name>
<evidence type="ECO:0000256" key="4">
    <source>
        <dbReference type="ARBA" id="ARBA00022723"/>
    </source>
</evidence>
<keyword evidence="9 12" id="KW-0472">Membrane</keyword>
<keyword evidence="10" id="KW-1015">Disulfide bond</keyword>
<dbReference type="InterPro" id="IPR003780">
    <property type="entry name" value="COX15/CtaA_fam"/>
</dbReference>
<keyword evidence="6" id="KW-0560">Oxidoreductase</keyword>
<feature type="transmembrane region" description="Helical" evidence="12">
    <location>
        <begin position="245"/>
        <end position="265"/>
    </location>
</feature>
<proteinExistence type="predicted"/>
<feature type="transmembrane region" description="Helical" evidence="12">
    <location>
        <begin position="12"/>
        <end position="32"/>
    </location>
</feature>
<evidence type="ECO:0000256" key="6">
    <source>
        <dbReference type="ARBA" id="ARBA00023002"/>
    </source>
</evidence>
<evidence type="ECO:0000256" key="5">
    <source>
        <dbReference type="ARBA" id="ARBA00022989"/>
    </source>
</evidence>
<evidence type="ECO:0000256" key="8">
    <source>
        <dbReference type="ARBA" id="ARBA00023133"/>
    </source>
</evidence>
<evidence type="ECO:0000256" key="10">
    <source>
        <dbReference type="ARBA" id="ARBA00023157"/>
    </source>
</evidence>
<evidence type="ECO:0000256" key="7">
    <source>
        <dbReference type="ARBA" id="ARBA00023004"/>
    </source>
</evidence>
<feature type="transmembrane region" description="Helical" evidence="12">
    <location>
        <begin position="158"/>
        <end position="178"/>
    </location>
</feature>
<gene>
    <name evidence="13" type="ORF">LRS13_00715</name>
</gene>
<evidence type="ECO:0000256" key="3">
    <source>
        <dbReference type="ARBA" id="ARBA00022692"/>
    </source>
</evidence>
<sequence length="321" mass="34292">MRLPEISPRTYAIVATAATVSLALIVLTGAGVRLTGSGLGCTNWPTCDGDVVAPATVHSWIEYGNRLISGVVGLLAIAAGLLAFRRRPFRRDLAILGTLLPIGVVMQAVLGMWTVKYHLQPGFVMGHFLLSMVILIAAVMLVWCAWHEPGSRPRNPDMLAVWGTRALFPLSSLLYFMGTVATAAGPHPGSARTGEVVHRLDWRGSDTVEWAIHTHGRLGTALGVSCVLLWFFLRRRGADRQLLNALAATAILIGVQGVVGAIQYFNGLPAGVVWVHIVVATLAWMTMMWALCAAGRAVPRAERAAAKTPQPPVGRSAAESA</sequence>
<evidence type="ECO:0000313" key="14">
    <source>
        <dbReference type="Proteomes" id="UP001058860"/>
    </source>
</evidence>
<dbReference type="Proteomes" id="UP001058860">
    <property type="component" value="Chromosome"/>
</dbReference>
<keyword evidence="4" id="KW-0479">Metal-binding</keyword>
<keyword evidence="2" id="KW-1003">Cell membrane</keyword>
<feature type="transmembrane region" description="Helical" evidence="12">
    <location>
        <begin position="93"/>
        <end position="113"/>
    </location>
</feature>
<feature type="transmembrane region" description="Helical" evidence="12">
    <location>
        <begin position="67"/>
        <end position="84"/>
    </location>
</feature>
<dbReference type="InterPro" id="IPR050450">
    <property type="entry name" value="COX15/CtaA_HemeA_synthase"/>
</dbReference>
<evidence type="ECO:0000256" key="11">
    <source>
        <dbReference type="ARBA" id="ARBA00023444"/>
    </source>
</evidence>
<dbReference type="EMBL" id="CP088295">
    <property type="protein sequence ID" value="UUY04083.1"/>
    <property type="molecule type" value="Genomic_DNA"/>
</dbReference>